<feature type="domain" description="MmyB-like transcription regulator ligand binding" evidence="1">
    <location>
        <begin position="117"/>
        <end position="285"/>
    </location>
</feature>
<reference evidence="2" key="1">
    <citation type="submission" date="2020-10" db="EMBL/GenBank/DDBJ databases">
        <title>Taxonomic study of unclassified bacteria belonging to the class Ktedonobacteria.</title>
        <authorList>
            <person name="Yabe S."/>
            <person name="Wang C.M."/>
            <person name="Zheng Y."/>
            <person name="Sakai Y."/>
            <person name="Cavaletti L."/>
            <person name="Monciardini P."/>
            <person name="Donadio S."/>
        </authorList>
    </citation>
    <scope>NUCLEOTIDE SEQUENCE</scope>
    <source>
        <strain evidence="2">ID150040</strain>
    </source>
</reference>
<dbReference type="PANTHER" id="PTHR35010">
    <property type="entry name" value="BLL4672 PROTEIN-RELATED"/>
    <property type="match status" value="1"/>
</dbReference>
<gene>
    <name evidence="2" type="ORF">KSF_004540</name>
</gene>
<dbReference type="Gene3D" id="3.30.450.180">
    <property type="match status" value="1"/>
</dbReference>
<accession>A0A8J3IHL3</accession>
<evidence type="ECO:0000259" key="1">
    <source>
        <dbReference type="Pfam" id="PF17765"/>
    </source>
</evidence>
<dbReference type="AlphaFoldDB" id="A0A8J3IHL3"/>
<proteinExistence type="predicted"/>
<name>A0A8J3IHL3_9CHLR</name>
<evidence type="ECO:0000313" key="2">
    <source>
        <dbReference type="EMBL" id="GHO90406.1"/>
    </source>
</evidence>
<protein>
    <recommendedName>
        <fullName evidence="1">MmyB-like transcription regulator ligand binding domain-containing protein</fullName>
    </recommendedName>
</protein>
<comment type="caution">
    <text evidence="2">The sequence shown here is derived from an EMBL/GenBank/DDBJ whole genome shotgun (WGS) entry which is preliminary data.</text>
</comment>
<dbReference type="EMBL" id="BNJK01000001">
    <property type="protein sequence ID" value="GHO90406.1"/>
    <property type="molecule type" value="Genomic_DNA"/>
</dbReference>
<evidence type="ECO:0000313" key="3">
    <source>
        <dbReference type="Proteomes" id="UP000597444"/>
    </source>
</evidence>
<dbReference type="Pfam" id="PF17765">
    <property type="entry name" value="MLTR_LBD"/>
    <property type="match status" value="1"/>
</dbReference>
<organism evidence="2 3">
    <name type="scientific">Reticulibacter mediterranei</name>
    <dbReference type="NCBI Taxonomy" id="2778369"/>
    <lineage>
        <taxon>Bacteria</taxon>
        <taxon>Bacillati</taxon>
        <taxon>Chloroflexota</taxon>
        <taxon>Ktedonobacteria</taxon>
        <taxon>Ktedonobacterales</taxon>
        <taxon>Reticulibacteraceae</taxon>
        <taxon>Reticulibacter</taxon>
    </lineage>
</organism>
<dbReference type="InterPro" id="IPR041413">
    <property type="entry name" value="MLTR_LBD"/>
</dbReference>
<sequence>MIDNESGPLDPSDELRDLLSKIEALRTMRQQQVKEHSHPHLKRFTQQELNDEACPTYKNLLIGRSQRVPGRKTILQIAQYLECSAAERNDLLLVARYLPESLELEGFQLKEALEQAQSLMGTLPYPALLLTHTFEVQAINALFLQFFEFPQLRFIPRHQRNLLHFFFHPNLPLRARSTFNEQEVLSWQAHASQCIQHFKQSNRLYQFEAWYQDLVEQLSTVADFRTYWDQDARLLDEADTLFKGVLCRHSRTGELLPIRFRRVHISLSDHRYPSIVAFLPQDDMGCAALASRFP</sequence>
<dbReference type="Proteomes" id="UP000597444">
    <property type="component" value="Unassembled WGS sequence"/>
</dbReference>
<keyword evidence="3" id="KW-1185">Reference proteome</keyword>
<dbReference type="RefSeq" id="WP_220201373.1">
    <property type="nucleotide sequence ID" value="NZ_BNJK01000001.1"/>
</dbReference>